<feature type="coiled-coil region" evidence="15">
    <location>
        <begin position="90"/>
        <end position="117"/>
    </location>
</feature>
<evidence type="ECO:0000259" key="16">
    <source>
        <dbReference type="Pfam" id="PF00401"/>
    </source>
</evidence>
<dbReference type="Proteomes" id="UP001242811">
    <property type="component" value="Unassembled WGS sequence"/>
</dbReference>
<evidence type="ECO:0000256" key="6">
    <source>
        <dbReference type="ARBA" id="ARBA00022781"/>
    </source>
</evidence>
<evidence type="ECO:0000256" key="13">
    <source>
        <dbReference type="HAMAP-Rule" id="MF_00530"/>
    </source>
</evidence>
<evidence type="ECO:0000256" key="9">
    <source>
        <dbReference type="ARBA" id="ARBA00023196"/>
    </source>
</evidence>
<evidence type="ECO:0000256" key="10">
    <source>
        <dbReference type="ARBA" id="ARBA00023310"/>
    </source>
</evidence>
<dbReference type="PANTHER" id="PTHR13822:SF10">
    <property type="entry name" value="ATP SYNTHASE EPSILON CHAIN, CHLOROPLASTIC"/>
    <property type="match status" value="1"/>
</dbReference>
<keyword evidence="7 13" id="KW-0406">Ion transport</keyword>
<keyword evidence="6 13" id="KW-0375">Hydrogen ion transport</keyword>
<dbReference type="Pfam" id="PF02823">
    <property type="entry name" value="ATP-synt_DE_N"/>
    <property type="match status" value="1"/>
</dbReference>
<keyword evidence="10 13" id="KW-0066">ATP synthesis</keyword>
<comment type="subunit">
    <text evidence="13 14">F-type ATPases have 2 components, CF(1) - the catalytic core - and CF(0) - the membrane proton channel. CF(1) has five subunits: alpha(3), beta(3), gamma(1), delta(1), epsilon(1). CF(0) has three main subunits: a, b and c.</text>
</comment>
<comment type="subcellular location">
    <subcellularLocation>
        <location evidence="2 13">Cell membrane</location>
        <topology evidence="2 13">Peripheral membrane protein</topology>
    </subcellularLocation>
</comment>
<comment type="function">
    <text evidence="1 13">Produces ATP from ADP in the presence of a proton gradient across the membrane.</text>
</comment>
<dbReference type="SUPFAM" id="SSF51344">
    <property type="entry name" value="Epsilon subunit of F1F0-ATP synthase N-terminal domain"/>
    <property type="match status" value="1"/>
</dbReference>
<evidence type="ECO:0000256" key="3">
    <source>
        <dbReference type="ARBA" id="ARBA00005712"/>
    </source>
</evidence>
<feature type="domain" description="ATP synthase epsilon subunit C-terminal" evidence="16">
    <location>
        <begin position="86"/>
        <end position="130"/>
    </location>
</feature>
<dbReference type="Gene3D" id="2.60.15.10">
    <property type="entry name" value="F0F1 ATP synthase delta/epsilon subunit, N-terminal"/>
    <property type="match status" value="1"/>
</dbReference>
<organism evidence="18 19">
    <name type="scientific">Paenibacillus brasilensis</name>
    <dbReference type="NCBI Taxonomy" id="128574"/>
    <lineage>
        <taxon>Bacteria</taxon>
        <taxon>Bacillati</taxon>
        <taxon>Bacillota</taxon>
        <taxon>Bacilli</taxon>
        <taxon>Bacillales</taxon>
        <taxon>Paenibacillaceae</taxon>
        <taxon>Paenibacillus</taxon>
    </lineage>
</organism>
<dbReference type="InterPro" id="IPR036794">
    <property type="entry name" value="ATP_F1_dsu/esu_C_sf"/>
</dbReference>
<dbReference type="HAMAP" id="MF_00530">
    <property type="entry name" value="ATP_synth_epsil_bac"/>
    <property type="match status" value="1"/>
</dbReference>
<evidence type="ECO:0000256" key="11">
    <source>
        <dbReference type="ARBA" id="ARBA00030215"/>
    </source>
</evidence>
<evidence type="ECO:0000256" key="1">
    <source>
        <dbReference type="ARBA" id="ARBA00003543"/>
    </source>
</evidence>
<evidence type="ECO:0000256" key="15">
    <source>
        <dbReference type="SAM" id="Coils"/>
    </source>
</evidence>
<evidence type="ECO:0000313" key="19">
    <source>
        <dbReference type="Proteomes" id="UP001242811"/>
    </source>
</evidence>
<dbReference type="InterPro" id="IPR020547">
    <property type="entry name" value="ATP_synth_F1_esu_C"/>
</dbReference>
<dbReference type="InterPro" id="IPR020546">
    <property type="entry name" value="ATP_synth_F1_dsu/esu_N"/>
</dbReference>
<dbReference type="NCBIfam" id="TIGR01216">
    <property type="entry name" value="ATP_synt_epsi"/>
    <property type="match status" value="1"/>
</dbReference>
<dbReference type="PANTHER" id="PTHR13822">
    <property type="entry name" value="ATP SYNTHASE DELTA/EPSILON CHAIN"/>
    <property type="match status" value="1"/>
</dbReference>
<keyword evidence="15" id="KW-0175">Coiled coil</keyword>
<feature type="domain" description="ATP synthase F1 complex delta/epsilon subunit N-terminal" evidence="17">
    <location>
        <begin position="6"/>
        <end position="82"/>
    </location>
</feature>
<dbReference type="RefSeq" id="WP_152379661.1">
    <property type="nucleotide sequence ID" value="NZ_CP045298.1"/>
</dbReference>
<dbReference type="EMBL" id="JAUSWA010000003">
    <property type="protein sequence ID" value="MDQ0492613.1"/>
    <property type="molecule type" value="Genomic_DNA"/>
</dbReference>
<accession>A0ABU0KT57</accession>
<protein>
    <recommendedName>
        <fullName evidence="4 13">ATP synthase epsilon chain</fullName>
    </recommendedName>
    <alternativeName>
        <fullName evidence="12 13">ATP synthase F1 sector epsilon subunit</fullName>
    </alternativeName>
    <alternativeName>
        <fullName evidence="11 13">F-ATPase epsilon subunit</fullName>
    </alternativeName>
</protein>
<comment type="similarity">
    <text evidence="3 13 14">Belongs to the ATPase epsilon chain family.</text>
</comment>
<reference evidence="18 19" key="1">
    <citation type="submission" date="2023-07" db="EMBL/GenBank/DDBJ databases">
        <title>Genomic Encyclopedia of Type Strains, Phase IV (KMG-IV): sequencing the most valuable type-strain genomes for metagenomic binning, comparative biology and taxonomic classification.</title>
        <authorList>
            <person name="Goeker M."/>
        </authorList>
    </citation>
    <scope>NUCLEOTIDE SEQUENCE [LARGE SCALE GENOMIC DNA]</scope>
    <source>
        <strain evidence="18 19">DSM 14914</strain>
    </source>
</reference>
<keyword evidence="8 13" id="KW-0472">Membrane</keyword>
<dbReference type="SUPFAM" id="SSF46604">
    <property type="entry name" value="Epsilon subunit of F1F0-ATP synthase C-terminal domain"/>
    <property type="match status" value="1"/>
</dbReference>
<evidence type="ECO:0000256" key="5">
    <source>
        <dbReference type="ARBA" id="ARBA00022448"/>
    </source>
</evidence>
<dbReference type="Pfam" id="PF00401">
    <property type="entry name" value="ATP-synt_DE"/>
    <property type="match status" value="1"/>
</dbReference>
<dbReference type="InterPro" id="IPR036771">
    <property type="entry name" value="ATPsynth_dsu/esu_N"/>
</dbReference>
<evidence type="ECO:0000256" key="7">
    <source>
        <dbReference type="ARBA" id="ARBA00023065"/>
    </source>
</evidence>
<keyword evidence="9 13" id="KW-0139">CF(1)</keyword>
<dbReference type="NCBIfam" id="NF001846">
    <property type="entry name" value="PRK00571.1-3"/>
    <property type="match status" value="1"/>
</dbReference>
<sequence>MSTYLLEIVTPERLVYTEQVNSISVRGSEGDLGILPGHLPLVTPLKIAPVSIKIGGQTEVIAVNGGFVEVRKDKVVILAESAERSEDIDVERARAARERAELRLQSKQEQIDHHRAEVALQRALNRLNATSIRTK</sequence>
<evidence type="ECO:0000256" key="2">
    <source>
        <dbReference type="ARBA" id="ARBA00004202"/>
    </source>
</evidence>
<evidence type="ECO:0000256" key="4">
    <source>
        <dbReference type="ARBA" id="ARBA00014480"/>
    </source>
</evidence>
<proteinExistence type="inferred from homology"/>
<evidence type="ECO:0000256" key="14">
    <source>
        <dbReference type="RuleBase" id="RU003656"/>
    </source>
</evidence>
<evidence type="ECO:0000313" key="18">
    <source>
        <dbReference type="EMBL" id="MDQ0492613.1"/>
    </source>
</evidence>
<keyword evidence="13" id="KW-1003">Cell membrane</keyword>
<keyword evidence="5 13" id="KW-0813">Transport</keyword>
<gene>
    <name evidence="13" type="primary">atpC</name>
    <name evidence="18" type="ORF">QOZ95_000762</name>
</gene>
<keyword evidence="19" id="KW-1185">Reference proteome</keyword>
<name>A0ABU0KT57_9BACL</name>
<dbReference type="NCBIfam" id="NF009980">
    <property type="entry name" value="PRK13446.1"/>
    <property type="match status" value="1"/>
</dbReference>
<dbReference type="CDD" id="cd12152">
    <property type="entry name" value="F1-ATPase_delta"/>
    <property type="match status" value="1"/>
</dbReference>
<evidence type="ECO:0000256" key="12">
    <source>
        <dbReference type="ARBA" id="ARBA00031795"/>
    </source>
</evidence>
<evidence type="ECO:0000256" key="8">
    <source>
        <dbReference type="ARBA" id="ARBA00023136"/>
    </source>
</evidence>
<dbReference type="Gene3D" id="1.20.5.440">
    <property type="entry name" value="ATP synthase delta/epsilon subunit, C-terminal domain"/>
    <property type="match status" value="1"/>
</dbReference>
<comment type="caution">
    <text evidence="18">The sequence shown here is derived from an EMBL/GenBank/DDBJ whole genome shotgun (WGS) entry which is preliminary data.</text>
</comment>
<dbReference type="InterPro" id="IPR001469">
    <property type="entry name" value="ATP_synth_F1_dsu/esu"/>
</dbReference>
<evidence type="ECO:0000259" key="17">
    <source>
        <dbReference type="Pfam" id="PF02823"/>
    </source>
</evidence>